<reference evidence="8 9" key="1">
    <citation type="submission" date="2017-06" db="EMBL/GenBank/DDBJ databases">
        <title>Investigating the central metabolism of Clostridium thermosuccinogenes.</title>
        <authorList>
            <person name="Koendjbiharie J.G."/>
            <person name="van Kranenburg R."/>
        </authorList>
    </citation>
    <scope>NUCLEOTIDE SEQUENCE [LARGE SCALE GENOMIC DNA]</scope>
    <source>
        <strain evidence="8 9">DSM 5806</strain>
    </source>
</reference>
<dbReference type="AlphaFoldDB" id="A0A2K2EWN1"/>
<dbReference type="Pfam" id="PF00482">
    <property type="entry name" value="T2SSF"/>
    <property type="match status" value="1"/>
</dbReference>
<keyword evidence="2" id="KW-1003">Cell membrane</keyword>
<keyword evidence="4 6" id="KW-1133">Transmembrane helix</keyword>
<name>A0A2K2EWN1_9CLOT</name>
<dbReference type="OrthoDB" id="9793966at2"/>
<evidence type="ECO:0000256" key="5">
    <source>
        <dbReference type="ARBA" id="ARBA00023136"/>
    </source>
</evidence>
<dbReference type="KEGG" id="cthd:CDO33_19275"/>
<protein>
    <submittedName>
        <fullName evidence="8">Type II secretion system protein</fullName>
    </submittedName>
</protein>
<keyword evidence="5 6" id="KW-0472">Membrane</keyword>
<dbReference type="InterPro" id="IPR018076">
    <property type="entry name" value="T2SS_GspF_dom"/>
</dbReference>
<evidence type="ECO:0000256" key="2">
    <source>
        <dbReference type="ARBA" id="ARBA00022475"/>
    </source>
</evidence>
<accession>A0A2K2EWN1</accession>
<dbReference type="PANTHER" id="PTHR35007">
    <property type="entry name" value="INTEGRAL MEMBRANE PROTEIN-RELATED"/>
    <property type="match status" value="1"/>
</dbReference>
<comment type="subcellular location">
    <subcellularLocation>
        <location evidence="1">Cell membrane</location>
        <topology evidence="1">Multi-pass membrane protein</topology>
    </subcellularLocation>
</comment>
<sequence>MVFVFGAEVLLLAVLYILSRGKYDSFIAAVDRERYPFYALMPIALLLLDKFKHDYNTQYDRKLMIKIIEISGIKYSQFYIRVHWANKIVLLMLSLLFISFIALFVEMDTGFIIFSIALILTVAYLSDNELKEKIKKRRLAIQMDFPDFLNKLILLIDAGMTVTRAWEKAVEDNKKGGVLYSELETVLAEIKSGKSEYQAYEDFSKRCRTPEVTRFMSALIQNLRKGNSDIVSVLRLQSNECWMMRKNAAKRLGEEASTKLIFPMMLILIAILIIVATPALLAMQGI</sequence>
<comment type="caution">
    <text evidence="8">The sequence shown here is derived from an EMBL/GenBank/DDBJ whole genome shotgun (WGS) entry which is preliminary data.</text>
</comment>
<proteinExistence type="predicted"/>
<feature type="transmembrane region" description="Helical" evidence="6">
    <location>
        <begin position="84"/>
        <end position="105"/>
    </location>
</feature>
<feature type="transmembrane region" description="Helical" evidence="6">
    <location>
        <begin position="111"/>
        <end position="127"/>
    </location>
</feature>
<evidence type="ECO:0000256" key="1">
    <source>
        <dbReference type="ARBA" id="ARBA00004651"/>
    </source>
</evidence>
<keyword evidence="9" id="KW-1185">Reference proteome</keyword>
<evidence type="ECO:0000313" key="9">
    <source>
        <dbReference type="Proteomes" id="UP000236151"/>
    </source>
</evidence>
<dbReference type="PANTHER" id="PTHR35007:SF2">
    <property type="entry name" value="PILUS ASSEMBLE PROTEIN"/>
    <property type="match status" value="1"/>
</dbReference>
<evidence type="ECO:0000259" key="7">
    <source>
        <dbReference type="Pfam" id="PF00482"/>
    </source>
</evidence>
<organism evidence="8 9">
    <name type="scientific">Clostridium thermosuccinogenes</name>
    <dbReference type="NCBI Taxonomy" id="84032"/>
    <lineage>
        <taxon>Bacteria</taxon>
        <taxon>Bacillati</taxon>
        <taxon>Bacillota</taxon>
        <taxon>Clostridia</taxon>
        <taxon>Eubacteriales</taxon>
        <taxon>Clostridiaceae</taxon>
        <taxon>Clostridium</taxon>
    </lineage>
</organism>
<dbReference type="RefSeq" id="WP_103080443.1">
    <property type="nucleotide sequence ID" value="NZ_CP021850.1"/>
</dbReference>
<evidence type="ECO:0000256" key="6">
    <source>
        <dbReference type="SAM" id="Phobius"/>
    </source>
</evidence>
<evidence type="ECO:0000313" key="8">
    <source>
        <dbReference type="EMBL" id="PNU00827.1"/>
    </source>
</evidence>
<evidence type="ECO:0000256" key="3">
    <source>
        <dbReference type="ARBA" id="ARBA00022692"/>
    </source>
</evidence>
<keyword evidence="3 6" id="KW-0812">Transmembrane</keyword>
<evidence type="ECO:0000256" key="4">
    <source>
        <dbReference type="ARBA" id="ARBA00022989"/>
    </source>
</evidence>
<feature type="transmembrane region" description="Helical" evidence="6">
    <location>
        <begin position="260"/>
        <end position="283"/>
    </location>
</feature>
<gene>
    <name evidence="8" type="ORF">CDQ84_04030</name>
</gene>
<dbReference type="Proteomes" id="UP000236151">
    <property type="component" value="Unassembled WGS sequence"/>
</dbReference>
<feature type="domain" description="Type II secretion system protein GspF" evidence="7">
    <location>
        <begin position="148"/>
        <end position="278"/>
    </location>
</feature>
<feature type="transmembrane region" description="Helical" evidence="6">
    <location>
        <begin position="35"/>
        <end position="51"/>
    </location>
</feature>
<dbReference type="GO" id="GO:0005886">
    <property type="term" value="C:plasma membrane"/>
    <property type="evidence" value="ECO:0007669"/>
    <property type="project" value="UniProtKB-SubCell"/>
</dbReference>
<dbReference type="EMBL" id="NIOJ01000006">
    <property type="protein sequence ID" value="PNU00827.1"/>
    <property type="molecule type" value="Genomic_DNA"/>
</dbReference>